<proteinExistence type="inferred from homology"/>
<evidence type="ECO:0000256" key="3">
    <source>
        <dbReference type="ARBA" id="ARBA00014635"/>
    </source>
</evidence>
<evidence type="ECO:0000256" key="4">
    <source>
        <dbReference type="ARBA" id="ARBA00022692"/>
    </source>
</evidence>
<dbReference type="Proteomes" id="UP000801492">
    <property type="component" value="Unassembled WGS sequence"/>
</dbReference>
<feature type="transmembrane region" description="Helical" evidence="7">
    <location>
        <begin position="67"/>
        <end position="90"/>
    </location>
</feature>
<feature type="transmembrane region" description="Helical" evidence="7">
    <location>
        <begin position="102"/>
        <end position="122"/>
    </location>
</feature>
<dbReference type="GO" id="GO:0005770">
    <property type="term" value="C:late endosome"/>
    <property type="evidence" value="ECO:0007669"/>
    <property type="project" value="TreeGrafter"/>
</dbReference>
<comment type="similarity">
    <text evidence="2">Belongs to the TMEM192 family.</text>
</comment>
<protein>
    <recommendedName>
        <fullName evidence="3">Transmembrane protein 192</fullName>
    </recommendedName>
</protein>
<evidence type="ECO:0000256" key="6">
    <source>
        <dbReference type="ARBA" id="ARBA00023136"/>
    </source>
</evidence>
<feature type="transmembrane region" description="Helical" evidence="7">
    <location>
        <begin position="189"/>
        <end position="210"/>
    </location>
</feature>
<keyword evidence="6 7" id="KW-0472">Membrane</keyword>
<dbReference type="PANTHER" id="PTHR31592:SF1">
    <property type="entry name" value="TRANSMEMBRANE PROTEIN 192"/>
    <property type="match status" value="1"/>
</dbReference>
<evidence type="ECO:0000256" key="2">
    <source>
        <dbReference type="ARBA" id="ARBA00006314"/>
    </source>
</evidence>
<keyword evidence="5 7" id="KW-1133">Transmembrane helix</keyword>
<dbReference type="PANTHER" id="PTHR31592">
    <property type="entry name" value="TRANSMEMBRANE PROTEIN 192"/>
    <property type="match status" value="1"/>
</dbReference>
<dbReference type="OrthoDB" id="6277625at2759"/>
<name>A0A8K0CDS2_IGNLU</name>
<reference evidence="8" key="1">
    <citation type="submission" date="2019-08" db="EMBL/GenBank/DDBJ databases">
        <title>The genome of the North American firefly Photinus pyralis.</title>
        <authorList>
            <consortium name="Photinus pyralis genome working group"/>
            <person name="Fallon T.R."/>
            <person name="Sander Lower S.E."/>
            <person name="Weng J.-K."/>
        </authorList>
    </citation>
    <scope>NUCLEOTIDE SEQUENCE</scope>
    <source>
        <strain evidence="8">TRF0915ILg1</strain>
        <tissue evidence="8">Whole body</tissue>
    </source>
</reference>
<evidence type="ECO:0000313" key="8">
    <source>
        <dbReference type="EMBL" id="KAF2883427.1"/>
    </source>
</evidence>
<evidence type="ECO:0000256" key="1">
    <source>
        <dbReference type="ARBA" id="ARBA00004141"/>
    </source>
</evidence>
<comment type="caution">
    <text evidence="8">The sequence shown here is derived from an EMBL/GenBank/DDBJ whole genome shotgun (WGS) entry which is preliminary data.</text>
</comment>
<dbReference type="GO" id="GO:0005765">
    <property type="term" value="C:lysosomal membrane"/>
    <property type="evidence" value="ECO:0007669"/>
    <property type="project" value="TreeGrafter"/>
</dbReference>
<keyword evidence="4 7" id="KW-0812">Transmembrane</keyword>
<sequence length="281" mass="32937">MEVINLLKTQKQNQKYLFILIAQYYLGALQQPAGTGTTSFSKSAVMNQQRSSWSDAKSFHFKPIRTIVLSSMIIFVTFWISLAAYIILTFQLYHNFKCAEYFVLLYAQMGLWFLTLIVDRAIKARHLKFHKKGYLTFYKETYIFFQCPIYIISLFNITSLLIEVTSQHYYPRFRSTSCLEGYSFPPIKYLTGLLTVEFFPVVGIEIPYIWKVYKFNKLKPLPDSYEVMMEAVGTQLNETEKVFNKQANVLRSLKLRNAKLSEKIRTLEEQMYSRSNSDDSN</sequence>
<evidence type="ECO:0000256" key="7">
    <source>
        <dbReference type="SAM" id="Phobius"/>
    </source>
</evidence>
<comment type="subcellular location">
    <subcellularLocation>
        <location evidence="1">Membrane</location>
        <topology evidence="1">Multi-pass membrane protein</topology>
    </subcellularLocation>
</comment>
<dbReference type="Pfam" id="PF14802">
    <property type="entry name" value="TMEM192"/>
    <property type="match status" value="1"/>
</dbReference>
<dbReference type="InterPro" id="IPR029399">
    <property type="entry name" value="TMEM192"/>
</dbReference>
<feature type="transmembrane region" description="Helical" evidence="7">
    <location>
        <begin position="142"/>
        <end position="162"/>
    </location>
</feature>
<dbReference type="EMBL" id="VTPC01090419">
    <property type="protein sequence ID" value="KAF2883427.1"/>
    <property type="molecule type" value="Genomic_DNA"/>
</dbReference>
<keyword evidence="9" id="KW-1185">Reference proteome</keyword>
<dbReference type="AlphaFoldDB" id="A0A8K0CDS2"/>
<accession>A0A8K0CDS2</accession>
<organism evidence="8 9">
    <name type="scientific">Ignelater luminosus</name>
    <name type="common">Cucubano</name>
    <name type="synonym">Pyrophorus luminosus</name>
    <dbReference type="NCBI Taxonomy" id="2038154"/>
    <lineage>
        <taxon>Eukaryota</taxon>
        <taxon>Metazoa</taxon>
        <taxon>Ecdysozoa</taxon>
        <taxon>Arthropoda</taxon>
        <taxon>Hexapoda</taxon>
        <taxon>Insecta</taxon>
        <taxon>Pterygota</taxon>
        <taxon>Neoptera</taxon>
        <taxon>Endopterygota</taxon>
        <taxon>Coleoptera</taxon>
        <taxon>Polyphaga</taxon>
        <taxon>Elateriformia</taxon>
        <taxon>Elateroidea</taxon>
        <taxon>Elateridae</taxon>
        <taxon>Agrypninae</taxon>
        <taxon>Pyrophorini</taxon>
        <taxon>Ignelater</taxon>
    </lineage>
</organism>
<evidence type="ECO:0000256" key="5">
    <source>
        <dbReference type="ARBA" id="ARBA00022989"/>
    </source>
</evidence>
<evidence type="ECO:0000313" key="9">
    <source>
        <dbReference type="Proteomes" id="UP000801492"/>
    </source>
</evidence>
<gene>
    <name evidence="8" type="ORF">ILUMI_22737</name>
</gene>